<dbReference type="GO" id="GO:0005829">
    <property type="term" value="C:cytosol"/>
    <property type="evidence" value="ECO:0007669"/>
    <property type="project" value="TreeGrafter"/>
</dbReference>
<sequence length="64" mass="7583">IRVSALALVVENQKSTEIFSTWELDFLKKYFHYNANTQIPSTRQRIIALYKRAVLRIKEDDQLV</sequence>
<keyword evidence="3" id="KW-1185">Reference proteome</keyword>
<dbReference type="GO" id="GO:0030488">
    <property type="term" value="P:tRNA methylation"/>
    <property type="evidence" value="ECO:0007669"/>
    <property type="project" value="TreeGrafter"/>
</dbReference>
<evidence type="ECO:0000259" key="1">
    <source>
        <dbReference type="Pfam" id="PF25150"/>
    </source>
</evidence>
<gene>
    <name evidence="2" type="ORF">QE152_g40784</name>
</gene>
<evidence type="ECO:0000313" key="3">
    <source>
        <dbReference type="Proteomes" id="UP001458880"/>
    </source>
</evidence>
<protein>
    <recommendedName>
        <fullName evidence="1">tRNA (32-2'-O)-methyltransferase regulator THADA-like TPR repeats region domain-containing protein</fullName>
    </recommendedName>
</protein>
<dbReference type="Pfam" id="PF25150">
    <property type="entry name" value="TPR_Trm732"/>
    <property type="match status" value="1"/>
</dbReference>
<dbReference type="EMBL" id="JASPKY010001422">
    <property type="protein sequence ID" value="KAK9674889.1"/>
    <property type="molecule type" value="Genomic_DNA"/>
</dbReference>
<feature type="domain" description="tRNA (32-2'-O)-methyltransferase regulator THADA-like TPR repeats region" evidence="1">
    <location>
        <begin position="1"/>
        <end position="59"/>
    </location>
</feature>
<feature type="non-terminal residue" evidence="2">
    <location>
        <position position="1"/>
    </location>
</feature>
<dbReference type="Proteomes" id="UP001458880">
    <property type="component" value="Unassembled WGS sequence"/>
</dbReference>
<evidence type="ECO:0000313" key="2">
    <source>
        <dbReference type="EMBL" id="KAK9674889.1"/>
    </source>
</evidence>
<organism evidence="2 3">
    <name type="scientific">Popillia japonica</name>
    <name type="common">Japanese beetle</name>
    <dbReference type="NCBI Taxonomy" id="7064"/>
    <lineage>
        <taxon>Eukaryota</taxon>
        <taxon>Metazoa</taxon>
        <taxon>Ecdysozoa</taxon>
        <taxon>Arthropoda</taxon>
        <taxon>Hexapoda</taxon>
        <taxon>Insecta</taxon>
        <taxon>Pterygota</taxon>
        <taxon>Neoptera</taxon>
        <taxon>Endopterygota</taxon>
        <taxon>Coleoptera</taxon>
        <taxon>Polyphaga</taxon>
        <taxon>Scarabaeiformia</taxon>
        <taxon>Scarabaeidae</taxon>
        <taxon>Rutelinae</taxon>
        <taxon>Popillia</taxon>
    </lineage>
</organism>
<reference evidence="2 3" key="1">
    <citation type="journal article" date="2024" name="BMC Genomics">
        <title>De novo assembly and annotation of Popillia japonica's genome with initial clues to its potential as an invasive pest.</title>
        <authorList>
            <person name="Cucini C."/>
            <person name="Boschi S."/>
            <person name="Funari R."/>
            <person name="Cardaioli E."/>
            <person name="Iannotti N."/>
            <person name="Marturano G."/>
            <person name="Paoli F."/>
            <person name="Bruttini M."/>
            <person name="Carapelli A."/>
            <person name="Frati F."/>
            <person name="Nardi F."/>
        </authorList>
    </citation>
    <scope>NUCLEOTIDE SEQUENCE [LARGE SCALE GENOMIC DNA]</scope>
    <source>
        <strain evidence="2">DMR45628</strain>
    </source>
</reference>
<accession>A0AAW1HFA2</accession>
<proteinExistence type="predicted"/>
<dbReference type="InterPro" id="IPR056843">
    <property type="entry name" value="THADA-like_TPR"/>
</dbReference>
<dbReference type="PANTHER" id="PTHR14387">
    <property type="entry name" value="THADA/DEATH RECEPTOR INTERACTING PROTEIN"/>
    <property type="match status" value="1"/>
</dbReference>
<dbReference type="InterPro" id="IPR051954">
    <property type="entry name" value="tRNA_methyltransferase_THADA"/>
</dbReference>
<comment type="caution">
    <text evidence="2">The sequence shown here is derived from an EMBL/GenBank/DDBJ whole genome shotgun (WGS) entry which is preliminary data.</text>
</comment>
<dbReference type="AlphaFoldDB" id="A0AAW1HFA2"/>
<dbReference type="PANTHER" id="PTHR14387:SF7">
    <property type="entry name" value="THYROID ADENOMA-ASSOCIATED PROTEIN"/>
    <property type="match status" value="1"/>
</dbReference>
<name>A0AAW1HFA2_POPJA</name>